<evidence type="ECO:0000256" key="1">
    <source>
        <dbReference type="SAM" id="MobiDB-lite"/>
    </source>
</evidence>
<dbReference type="Proteomes" id="UP000052943">
    <property type="component" value="Unassembled WGS sequence"/>
</dbReference>
<evidence type="ECO:0000313" key="3">
    <source>
        <dbReference type="Proteomes" id="UP000052943"/>
    </source>
</evidence>
<feature type="compositionally biased region" description="Basic and acidic residues" evidence="1">
    <location>
        <begin position="1"/>
        <end position="17"/>
    </location>
</feature>
<gene>
    <name evidence="2" type="ORF">AM587_10002679</name>
</gene>
<dbReference type="AlphaFoldDB" id="A0A0W8CDE1"/>
<feature type="region of interest" description="Disordered" evidence="1">
    <location>
        <begin position="1"/>
        <end position="27"/>
    </location>
</feature>
<protein>
    <submittedName>
        <fullName evidence="2">Uncharacterized protein</fullName>
    </submittedName>
</protein>
<evidence type="ECO:0000313" key="2">
    <source>
        <dbReference type="EMBL" id="KUF82071.1"/>
    </source>
</evidence>
<reference evidence="2 3" key="1">
    <citation type="submission" date="2015-11" db="EMBL/GenBank/DDBJ databases">
        <title>Genomes and virulence difference between two physiological races of Phytophthora nicotianae.</title>
        <authorList>
            <person name="Liu H."/>
            <person name="Ma X."/>
            <person name="Yu H."/>
            <person name="Fang D."/>
            <person name="Li Y."/>
            <person name="Wang X."/>
            <person name="Wang W."/>
            <person name="Dong Y."/>
            <person name="Xiao B."/>
        </authorList>
    </citation>
    <scope>NUCLEOTIDE SEQUENCE [LARGE SCALE GENOMIC DNA]</scope>
    <source>
        <strain evidence="3">race 0</strain>
    </source>
</reference>
<dbReference type="EMBL" id="LNFO01003844">
    <property type="protein sequence ID" value="KUF82071.1"/>
    <property type="molecule type" value="Genomic_DNA"/>
</dbReference>
<sequence>MPPKKQRERDAADKHAADNVMAGPRSTPTMTHDLAWPMIDQPTTRYQSPLKKNSRSRLKNTKEKFLIQSTANLREFIMHIDDNDKDVCALARIKARLLWIASDTVRGLHFLRLYFGEWQAPEPFKEQQQVITPFKHLAAVNQFVSHLLISFCRFINSCFSINPFITIFVLIHNIKNLRCLRTTRLRRQPVRQFTKTAKLSKIFVFSLQHNHVQSAIDFVRER</sequence>
<comment type="caution">
    <text evidence="2">The sequence shown here is derived from an EMBL/GenBank/DDBJ whole genome shotgun (WGS) entry which is preliminary data.</text>
</comment>
<proteinExistence type="predicted"/>
<name>A0A0W8CDE1_PHYNI</name>
<accession>A0A0W8CDE1</accession>
<organism evidence="2 3">
    <name type="scientific">Phytophthora nicotianae</name>
    <name type="common">Potato buckeye rot agent</name>
    <name type="synonym">Phytophthora parasitica</name>
    <dbReference type="NCBI Taxonomy" id="4792"/>
    <lineage>
        <taxon>Eukaryota</taxon>
        <taxon>Sar</taxon>
        <taxon>Stramenopiles</taxon>
        <taxon>Oomycota</taxon>
        <taxon>Peronosporomycetes</taxon>
        <taxon>Peronosporales</taxon>
        <taxon>Peronosporaceae</taxon>
        <taxon>Phytophthora</taxon>
    </lineage>
</organism>